<sequence>MVIIKKAILLSAALAAFALPVSAQKTPVKKAPAVHAASVTAPVKVTTVEGITEYRLGNGLRVLLFPDQTKQTATVNITYLVGSKFENYGETGMAHLLEHMVFKGTPKHRNIPQELSAHGANPNGTTWLDRTNYFETFSATDENMNWALDLEADRMVNSFIAKADLDKEFTVVRNEMESGENSPERILEERMMSTAYLWHNYGKSTIGNRADVELVPIDRLQAFYHKFYQPDNSVLTVAGKFDPAKVLTIINQKFGTIPKPTRVLPAIYTVEPTQDGERSVTLRRVGDIQLVSTLYHIPSGSHPDFQPIEVLQGLLTDVPSGRLYKKLVETKKASRVSGEDYETKDPGVAMFSATLPKDKDLNEARDILINTVENFSAEKPTEQDVDRIKTKYLKNIELQLNSSEQIGLGLSEYIAQGDWRLLFYQRDQLKKVSAADVVRVADKYFKASNRTMGTFIPTEKPERAEIPPAPNLAALLNGYTGSQNIAQGEAFDATPANIQSRLTTSKIGGITVNMLTKKNRGEAVNALLTFRFGNESNLQGKGMAPSFTAAMLNKGTKNKTRQQIQDELDKLKARVNFGGDASAITANIETTHENLPAVIKLVAEMLKEPAFPSAELDKLKSDRITALEAQRREPTNIAVLELQRYASPYTKDDPRYVRSIDESVAAINDVKESDVKNFYKDFYGASNGYMTVVGDFDAAPVKALITSEFADWKSPQPYSRLVSKFKTYPAINKKIETPDKANAFFFAMTPVKLSMKDADYPAMIMADYMIGGGFLNSRLAARIRQKEGISYGVGSSFNAGYFDQNNGMFLTYAIYAPENAKRLDAAFKEEIDKVAKDGFTEQELTEAKKGFLQSRQVTLAQDASLASTLNNYSYYGEKIAFWQKMDDEISKLTSQQVNNAVKKYLNSSNISIVKAGDFDKKPTPATAPSGK</sequence>
<dbReference type="Pfam" id="PF05193">
    <property type="entry name" value="Peptidase_M16_C"/>
    <property type="match status" value="2"/>
</dbReference>
<evidence type="ECO:0000256" key="4">
    <source>
        <dbReference type="SAM" id="SignalP"/>
    </source>
</evidence>
<dbReference type="GO" id="GO:0046872">
    <property type="term" value="F:metal ion binding"/>
    <property type="evidence" value="ECO:0007669"/>
    <property type="project" value="InterPro"/>
</dbReference>
<dbReference type="Gene3D" id="3.30.830.10">
    <property type="entry name" value="Metalloenzyme, LuxS/M16 peptidase-like"/>
    <property type="match status" value="4"/>
</dbReference>
<dbReference type="InterPro" id="IPR001431">
    <property type="entry name" value="Pept_M16_Zn_BS"/>
</dbReference>
<dbReference type="InterPro" id="IPR011765">
    <property type="entry name" value="Pept_M16_N"/>
</dbReference>
<dbReference type="Pfam" id="PF00675">
    <property type="entry name" value="Peptidase_M16"/>
    <property type="match status" value="1"/>
</dbReference>
<dbReference type="InterPro" id="IPR007863">
    <property type="entry name" value="Peptidase_M16_C"/>
</dbReference>
<dbReference type="Proteomes" id="UP000462014">
    <property type="component" value="Unassembled WGS sequence"/>
</dbReference>
<comment type="cofactor">
    <cofactor evidence="1">
        <name>Zn(2+)</name>
        <dbReference type="ChEBI" id="CHEBI:29105"/>
    </cofactor>
</comment>
<dbReference type="AlphaFoldDB" id="A0A7K1SWZ4"/>
<keyword evidence="8" id="KW-1185">Reference proteome</keyword>
<evidence type="ECO:0000313" key="7">
    <source>
        <dbReference type="EMBL" id="MVN21832.1"/>
    </source>
</evidence>
<dbReference type="InterPro" id="IPR050361">
    <property type="entry name" value="MPP/UQCRC_Complex"/>
</dbReference>
<evidence type="ECO:0000259" key="6">
    <source>
        <dbReference type="Pfam" id="PF05193"/>
    </source>
</evidence>
<name>A0A7K1SWZ4_9SPHI</name>
<dbReference type="PANTHER" id="PTHR11851:SF49">
    <property type="entry name" value="MITOCHONDRIAL-PROCESSING PEPTIDASE SUBUNIT ALPHA"/>
    <property type="match status" value="1"/>
</dbReference>
<dbReference type="InterPro" id="IPR011249">
    <property type="entry name" value="Metalloenz_LuxS/M16"/>
</dbReference>
<feature type="signal peptide" evidence="4">
    <location>
        <begin position="1"/>
        <end position="23"/>
    </location>
</feature>
<reference evidence="7 8" key="1">
    <citation type="submission" date="2019-12" db="EMBL/GenBank/DDBJ databases">
        <title>Mucilaginibacter sp. HMF7410 genome sequencing and assembly.</title>
        <authorList>
            <person name="Kang H."/>
            <person name="Cha I."/>
            <person name="Kim H."/>
            <person name="Joh K."/>
        </authorList>
    </citation>
    <scope>NUCLEOTIDE SEQUENCE [LARGE SCALE GENOMIC DNA]</scope>
    <source>
        <strain evidence="7 8">HMF7410</strain>
    </source>
</reference>
<dbReference type="EMBL" id="WPIK01000007">
    <property type="protein sequence ID" value="MVN21832.1"/>
    <property type="molecule type" value="Genomic_DNA"/>
</dbReference>
<feature type="domain" description="Peptidase M16 C-terminal" evidence="6">
    <location>
        <begin position="217"/>
        <end position="391"/>
    </location>
</feature>
<proteinExistence type="inferred from homology"/>
<accession>A0A7K1SWZ4</accession>
<dbReference type="PANTHER" id="PTHR11851">
    <property type="entry name" value="METALLOPROTEASE"/>
    <property type="match status" value="1"/>
</dbReference>
<evidence type="ECO:0000259" key="5">
    <source>
        <dbReference type="Pfam" id="PF00675"/>
    </source>
</evidence>
<feature type="chain" id="PRO_5029631816" evidence="4">
    <location>
        <begin position="24"/>
        <end position="931"/>
    </location>
</feature>
<dbReference type="RefSeq" id="WP_157566495.1">
    <property type="nucleotide sequence ID" value="NZ_WPIK01000007.1"/>
</dbReference>
<feature type="domain" description="Peptidase M16 C-terminal" evidence="6">
    <location>
        <begin position="673"/>
        <end position="850"/>
    </location>
</feature>
<comment type="similarity">
    <text evidence="2 3">Belongs to the peptidase M16 family.</text>
</comment>
<evidence type="ECO:0000313" key="8">
    <source>
        <dbReference type="Proteomes" id="UP000462014"/>
    </source>
</evidence>
<evidence type="ECO:0000256" key="3">
    <source>
        <dbReference type="RuleBase" id="RU004447"/>
    </source>
</evidence>
<evidence type="ECO:0000256" key="2">
    <source>
        <dbReference type="ARBA" id="ARBA00007261"/>
    </source>
</evidence>
<dbReference type="GO" id="GO:0004222">
    <property type="term" value="F:metalloendopeptidase activity"/>
    <property type="evidence" value="ECO:0007669"/>
    <property type="project" value="InterPro"/>
</dbReference>
<dbReference type="SUPFAM" id="SSF63411">
    <property type="entry name" value="LuxS/MPP-like metallohydrolase"/>
    <property type="match status" value="4"/>
</dbReference>
<gene>
    <name evidence="7" type="ORF">GO621_09805</name>
</gene>
<feature type="domain" description="Peptidase M16 N-terminal" evidence="5">
    <location>
        <begin position="62"/>
        <end position="207"/>
    </location>
</feature>
<dbReference type="PROSITE" id="PS00143">
    <property type="entry name" value="INSULINASE"/>
    <property type="match status" value="1"/>
</dbReference>
<evidence type="ECO:0000256" key="1">
    <source>
        <dbReference type="ARBA" id="ARBA00001947"/>
    </source>
</evidence>
<organism evidence="7 8">
    <name type="scientific">Mucilaginibacter arboris</name>
    <dbReference type="NCBI Taxonomy" id="2682090"/>
    <lineage>
        <taxon>Bacteria</taxon>
        <taxon>Pseudomonadati</taxon>
        <taxon>Bacteroidota</taxon>
        <taxon>Sphingobacteriia</taxon>
        <taxon>Sphingobacteriales</taxon>
        <taxon>Sphingobacteriaceae</taxon>
        <taxon>Mucilaginibacter</taxon>
    </lineage>
</organism>
<protein>
    <submittedName>
        <fullName evidence="7">Insulinase family protein</fullName>
    </submittedName>
</protein>
<keyword evidence="4" id="KW-0732">Signal</keyword>
<comment type="caution">
    <text evidence="7">The sequence shown here is derived from an EMBL/GenBank/DDBJ whole genome shotgun (WGS) entry which is preliminary data.</text>
</comment>
<dbReference type="GO" id="GO:0006508">
    <property type="term" value="P:proteolysis"/>
    <property type="evidence" value="ECO:0007669"/>
    <property type="project" value="InterPro"/>
</dbReference>